<evidence type="ECO:0000256" key="4">
    <source>
        <dbReference type="SAM" id="MobiDB-lite"/>
    </source>
</evidence>
<dbReference type="CDD" id="cd00065">
    <property type="entry name" value="FYVE_like_SF"/>
    <property type="match status" value="1"/>
</dbReference>
<feature type="region of interest" description="Disordered" evidence="4">
    <location>
        <begin position="132"/>
        <end position="179"/>
    </location>
</feature>
<dbReference type="Pfam" id="PF12796">
    <property type="entry name" value="Ank_2"/>
    <property type="match status" value="1"/>
</dbReference>
<feature type="repeat" description="ANK" evidence="3">
    <location>
        <begin position="213"/>
        <end position="245"/>
    </location>
</feature>
<evidence type="ECO:0000256" key="2">
    <source>
        <dbReference type="ARBA" id="ARBA00023043"/>
    </source>
</evidence>
<sequence length="763" mass="81479">MTAAAATAPRRAVGNGRNQESDAPLKASAGVDDEDVILGDEDVEVIPLRVEPLLQQNASPADIDKGLRLIQSCRDGDLAMVQRQLSEGSPAGFVTKTGWTPIASAAFSGKSEIVRYLIDIGADSMYVKTGKRHAASPVPSGSSAPWAPQGGSESTSSLNNGRQASTGTPVGEGTGAAHDANFTASETDDAALLHGGATTSPLNAMTRKSTTTGVNTPLHWACYKGHAELVTMLMQAGYGIEDVDPVGNRCLHLACSGGYRDVIEILLAHSAAVDQRNRYGNRPLDLATESSCRKLLLKFESQTTCEWCKESFSRLRHPSLCQHCHNVYCDVKPCSSITEIAAPSASGAASPSLLVRSMRYCQECASDMSKTEQELRSVLDAKLDLIRGVVALIAESSEPTPRPLEEEPSEQQDDGASPGTGSSPPPTDSPEGLEERGDLERSSSAENTAVDGSSGSAEMDGVEPVPPSEGLDTGISSSAPSTAIPRRRLLTNDDVFRALTLSRTDAEALYTTIGAAQLKAVDRELVQHAKQTYHQLVAHVALQEEVKALMVVRPIGVRSLIEPLKLALARAERDGVREEMLQLAVQVIRSAEAECTLFGCHAMCAKIELGSSKHQRDIARLEASISEAQALGVSDKLLAVAVALRDRLNAEVLLLASVQPFEPIIVTNDAGVEVVTGYRFVDDGVTVETLLQALEYRNQKVQHAVDVGTAVEGVSTALLEDGGNILKQLKKEIKDEMKNEEERRRLEEEAALKAAKKGKKKKA</sequence>
<comment type="caution">
    <text evidence="5">The sequence shown here is derived from an EMBL/GenBank/DDBJ whole genome shotgun (WGS) entry which is preliminary data.</text>
</comment>
<proteinExistence type="predicted"/>
<dbReference type="Proteomes" id="UP001209570">
    <property type="component" value="Unassembled WGS sequence"/>
</dbReference>
<feature type="compositionally biased region" description="Low complexity" evidence="4">
    <location>
        <begin position="1"/>
        <end position="12"/>
    </location>
</feature>
<feature type="region of interest" description="Disordered" evidence="4">
    <location>
        <begin position="1"/>
        <end position="31"/>
    </location>
</feature>
<dbReference type="InterPro" id="IPR036770">
    <property type="entry name" value="Ankyrin_rpt-contain_sf"/>
</dbReference>
<dbReference type="Gene3D" id="1.25.40.20">
    <property type="entry name" value="Ankyrin repeat-containing domain"/>
    <property type="match status" value="2"/>
</dbReference>
<evidence type="ECO:0000313" key="6">
    <source>
        <dbReference type="Proteomes" id="UP001209570"/>
    </source>
</evidence>
<dbReference type="GO" id="GO:0085020">
    <property type="term" value="P:protein K6-linked ubiquitination"/>
    <property type="evidence" value="ECO:0007669"/>
    <property type="project" value="TreeGrafter"/>
</dbReference>
<dbReference type="GO" id="GO:0004842">
    <property type="term" value="F:ubiquitin-protein transferase activity"/>
    <property type="evidence" value="ECO:0007669"/>
    <property type="project" value="TreeGrafter"/>
</dbReference>
<reference evidence="5" key="1">
    <citation type="submission" date="2021-12" db="EMBL/GenBank/DDBJ databases">
        <title>Prjna785345.</title>
        <authorList>
            <person name="Rujirawat T."/>
            <person name="Krajaejun T."/>
        </authorList>
    </citation>
    <scope>NUCLEOTIDE SEQUENCE</scope>
    <source>
        <strain evidence="5">Pi057C3</strain>
    </source>
</reference>
<feature type="compositionally biased region" description="Basic and acidic residues" evidence="4">
    <location>
        <begin position="738"/>
        <end position="751"/>
    </location>
</feature>
<evidence type="ECO:0000256" key="3">
    <source>
        <dbReference type="PROSITE-ProRule" id="PRU00023"/>
    </source>
</evidence>
<dbReference type="PANTHER" id="PTHR24171">
    <property type="entry name" value="ANKYRIN REPEAT DOMAIN-CONTAINING PROTEIN 39-RELATED"/>
    <property type="match status" value="1"/>
</dbReference>
<feature type="repeat" description="ANK" evidence="3">
    <location>
        <begin position="246"/>
        <end position="278"/>
    </location>
</feature>
<accession>A0AAD5Q7X4</accession>
<feature type="compositionally biased region" description="Basic and acidic residues" evidence="4">
    <location>
        <begin position="433"/>
        <end position="443"/>
    </location>
</feature>
<dbReference type="SMART" id="SM00248">
    <property type="entry name" value="ANK"/>
    <property type="match status" value="3"/>
</dbReference>
<feature type="region of interest" description="Disordered" evidence="4">
    <location>
        <begin position="394"/>
        <end position="482"/>
    </location>
</feature>
<feature type="compositionally biased region" description="Low complexity" evidence="4">
    <location>
        <begin position="135"/>
        <end position="148"/>
    </location>
</feature>
<feature type="compositionally biased region" description="Basic residues" evidence="4">
    <location>
        <begin position="754"/>
        <end position="763"/>
    </location>
</feature>
<feature type="repeat" description="ANK" evidence="3">
    <location>
        <begin position="97"/>
        <end position="123"/>
    </location>
</feature>
<protein>
    <submittedName>
        <fullName evidence="5">Uncharacterized protein</fullName>
    </submittedName>
</protein>
<evidence type="ECO:0000313" key="5">
    <source>
        <dbReference type="EMBL" id="KAJ0402933.1"/>
    </source>
</evidence>
<dbReference type="InterPro" id="IPR013083">
    <property type="entry name" value="Znf_RING/FYVE/PHD"/>
</dbReference>
<dbReference type="AlphaFoldDB" id="A0AAD5Q7X4"/>
<evidence type="ECO:0000256" key="1">
    <source>
        <dbReference type="ARBA" id="ARBA00022737"/>
    </source>
</evidence>
<keyword evidence="6" id="KW-1185">Reference proteome</keyword>
<feature type="compositionally biased region" description="Polar residues" evidence="4">
    <location>
        <begin position="444"/>
        <end position="456"/>
    </location>
</feature>
<dbReference type="EMBL" id="JAKCXM010000092">
    <property type="protein sequence ID" value="KAJ0402933.1"/>
    <property type="molecule type" value="Genomic_DNA"/>
</dbReference>
<dbReference type="PANTHER" id="PTHR24171:SF11">
    <property type="entry name" value="26S PROTEASOME NON-ATPASE REGULATORY SUBUNIT 10"/>
    <property type="match status" value="1"/>
</dbReference>
<dbReference type="InterPro" id="IPR011011">
    <property type="entry name" value="Znf_FYVE_PHD"/>
</dbReference>
<feature type="region of interest" description="Disordered" evidence="4">
    <location>
        <begin position="738"/>
        <end position="763"/>
    </location>
</feature>
<dbReference type="Gene3D" id="3.30.40.10">
    <property type="entry name" value="Zinc/RING finger domain, C3HC4 (zinc finger)"/>
    <property type="match status" value="1"/>
</dbReference>
<keyword evidence="1" id="KW-0677">Repeat</keyword>
<feature type="compositionally biased region" description="Polar residues" evidence="4">
    <location>
        <begin position="151"/>
        <end position="168"/>
    </location>
</feature>
<dbReference type="SUPFAM" id="SSF57903">
    <property type="entry name" value="FYVE/PHD zinc finger"/>
    <property type="match status" value="1"/>
</dbReference>
<dbReference type="InterPro" id="IPR002110">
    <property type="entry name" value="Ankyrin_rpt"/>
</dbReference>
<gene>
    <name evidence="5" type="ORF">P43SY_005918</name>
</gene>
<keyword evidence="2 3" id="KW-0040">ANK repeat</keyword>
<name>A0AAD5Q7X4_PYTIN</name>
<dbReference type="PROSITE" id="PS50088">
    <property type="entry name" value="ANK_REPEAT"/>
    <property type="match status" value="3"/>
</dbReference>
<dbReference type="PROSITE" id="PS50297">
    <property type="entry name" value="ANK_REP_REGION"/>
    <property type="match status" value="3"/>
</dbReference>
<dbReference type="Pfam" id="PF00023">
    <property type="entry name" value="Ank"/>
    <property type="match status" value="1"/>
</dbReference>
<dbReference type="SUPFAM" id="SSF48403">
    <property type="entry name" value="Ankyrin repeat"/>
    <property type="match status" value="1"/>
</dbReference>
<organism evidence="5 6">
    <name type="scientific">Pythium insidiosum</name>
    <name type="common">Pythiosis disease agent</name>
    <dbReference type="NCBI Taxonomy" id="114742"/>
    <lineage>
        <taxon>Eukaryota</taxon>
        <taxon>Sar</taxon>
        <taxon>Stramenopiles</taxon>
        <taxon>Oomycota</taxon>
        <taxon>Peronosporomycetes</taxon>
        <taxon>Pythiales</taxon>
        <taxon>Pythiaceae</taxon>
        <taxon>Pythium</taxon>
    </lineage>
</organism>